<dbReference type="Pfam" id="PF01713">
    <property type="entry name" value="Smr"/>
    <property type="match status" value="1"/>
</dbReference>
<evidence type="ECO:0000256" key="7">
    <source>
        <dbReference type="HAMAP-Rule" id="MF_00092"/>
    </source>
</evidence>
<dbReference type="InterPro" id="IPR002625">
    <property type="entry name" value="Smr_dom"/>
</dbReference>
<proteinExistence type="inferred from homology"/>
<dbReference type="InterPro" id="IPR027417">
    <property type="entry name" value="P-loop_NTPase"/>
</dbReference>
<reference evidence="10 11" key="1">
    <citation type="submission" date="2019-03" db="EMBL/GenBank/DDBJ databases">
        <title>Genomic Encyclopedia of Type Strains, Phase IV (KMG-IV): sequencing the most valuable type-strain genomes for metagenomic binning, comparative biology and taxonomic classification.</title>
        <authorList>
            <person name="Goeker M."/>
        </authorList>
    </citation>
    <scope>NUCLEOTIDE SEQUENCE [LARGE SCALE GENOMIC DNA]</scope>
    <source>
        <strain evidence="10 11">DSM 29487</strain>
    </source>
</reference>
<evidence type="ECO:0000256" key="1">
    <source>
        <dbReference type="ARBA" id="ARBA00022730"/>
    </source>
</evidence>
<dbReference type="InterPro" id="IPR005747">
    <property type="entry name" value="MutS2"/>
</dbReference>
<dbReference type="AlphaFoldDB" id="A0A4R3Z9S0"/>
<dbReference type="EMBL" id="SMCQ01000004">
    <property type="protein sequence ID" value="TCW01205.1"/>
    <property type="molecule type" value="Genomic_DNA"/>
</dbReference>
<dbReference type="InterPro" id="IPR036187">
    <property type="entry name" value="DNA_mismatch_repair_MutS_sf"/>
</dbReference>
<evidence type="ECO:0000256" key="2">
    <source>
        <dbReference type="ARBA" id="ARBA00022741"/>
    </source>
</evidence>
<protein>
    <recommendedName>
        <fullName evidence="7">Endonuclease MutS2</fullName>
        <ecNumber evidence="7">3.1.-.-</ecNumber>
    </recommendedName>
    <alternativeName>
        <fullName evidence="7">Ribosome-associated protein quality control-upstream factor</fullName>
        <shortName evidence="7">RQC-upstream factor</shortName>
        <shortName evidence="7">RqcU</shortName>
        <ecNumber evidence="7">3.6.4.-</ecNumber>
    </alternativeName>
</protein>
<dbReference type="Gene3D" id="3.30.1370.110">
    <property type="match status" value="1"/>
</dbReference>
<dbReference type="SUPFAM" id="SSF52540">
    <property type="entry name" value="P-loop containing nucleoside triphosphate hydrolases"/>
    <property type="match status" value="1"/>
</dbReference>
<keyword evidence="8" id="KW-0175">Coiled coil</keyword>
<evidence type="ECO:0000256" key="5">
    <source>
        <dbReference type="ARBA" id="ARBA00022884"/>
    </source>
</evidence>
<dbReference type="Gene3D" id="3.40.50.300">
    <property type="entry name" value="P-loop containing nucleotide triphosphate hydrolases"/>
    <property type="match status" value="1"/>
</dbReference>
<dbReference type="InterPro" id="IPR036063">
    <property type="entry name" value="Smr_dom_sf"/>
</dbReference>
<dbReference type="FunFam" id="3.40.50.300:FF:000830">
    <property type="entry name" value="Endonuclease MutS2"/>
    <property type="match status" value="1"/>
</dbReference>
<dbReference type="InterPro" id="IPR045076">
    <property type="entry name" value="MutS"/>
</dbReference>
<evidence type="ECO:0000256" key="6">
    <source>
        <dbReference type="ARBA" id="ARBA00023125"/>
    </source>
</evidence>
<keyword evidence="7" id="KW-0255">Endonuclease</keyword>
<keyword evidence="2 7" id="KW-0547">Nucleotide-binding</keyword>
<dbReference type="PANTHER" id="PTHR48466">
    <property type="entry name" value="OS10G0509000 PROTEIN-RELATED"/>
    <property type="match status" value="1"/>
</dbReference>
<gene>
    <name evidence="7" type="primary">mutS2</name>
    <name evidence="7" type="synonym">rqcU</name>
    <name evidence="10" type="ORF">EDD60_10422</name>
</gene>
<comment type="caution">
    <text evidence="10">The sequence shown here is derived from an EMBL/GenBank/DDBJ whole genome shotgun (WGS) entry which is preliminary data.</text>
</comment>
<dbReference type="PANTHER" id="PTHR48466:SF2">
    <property type="entry name" value="OS10G0509000 PROTEIN"/>
    <property type="match status" value="1"/>
</dbReference>
<keyword evidence="1 7" id="KW-0699">rRNA-binding</keyword>
<dbReference type="GO" id="GO:0016887">
    <property type="term" value="F:ATP hydrolysis activity"/>
    <property type="evidence" value="ECO:0007669"/>
    <property type="project" value="InterPro"/>
</dbReference>
<dbReference type="EC" id="3.1.-.-" evidence="7"/>
<dbReference type="GO" id="GO:0019843">
    <property type="term" value="F:rRNA binding"/>
    <property type="evidence" value="ECO:0007669"/>
    <property type="project" value="UniProtKB-UniRule"/>
</dbReference>
<keyword evidence="3 7" id="KW-0378">Hydrolase</keyword>
<evidence type="ECO:0000313" key="11">
    <source>
        <dbReference type="Proteomes" id="UP000295515"/>
    </source>
</evidence>
<dbReference type="GO" id="GO:0005524">
    <property type="term" value="F:ATP binding"/>
    <property type="evidence" value="ECO:0007669"/>
    <property type="project" value="UniProtKB-UniRule"/>
</dbReference>
<dbReference type="GO" id="GO:0004519">
    <property type="term" value="F:endonuclease activity"/>
    <property type="evidence" value="ECO:0007669"/>
    <property type="project" value="UniProtKB-UniRule"/>
</dbReference>
<comment type="function">
    <text evidence="7">Acts as a ribosome collision sensor, splitting the ribosome into its 2 subunits. Detects stalled/collided 70S ribosomes which it binds and splits by an ATP-hydrolysis driven conformational change. Acts upstream of the ribosome quality control system (RQC), a ribosome-associated complex that mediates the extraction of incompletely synthesized nascent chains from stalled ribosomes and their subsequent degradation. Probably generates substrates for RQC.</text>
</comment>
<dbReference type="InterPro" id="IPR007696">
    <property type="entry name" value="DNA_mismatch_repair_MutS_core"/>
</dbReference>
<dbReference type="Pfam" id="PF00488">
    <property type="entry name" value="MutS_V"/>
    <property type="match status" value="1"/>
</dbReference>
<dbReference type="GO" id="GO:0072344">
    <property type="term" value="P:rescue of stalled ribosome"/>
    <property type="evidence" value="ECO:0007669"/>
    <property type="project" value="UniProtKB-UniRule"/>
</dbReference>
<dbReference type="EC" id="3.6.4.-" evidence="7"/>
<organism evidence="10 11">
    <name type="scientific">Longibaculum muris</name>
    <dbReference type="NCBI Taxonomy" id="1796628"/>
    <lineage>
        <taxon>Bacteria</taxon>
        <taxon>Bacillati</taxon>
        <taxon>Bacillota</taxon>
        <taxon>Erysipelotrichia</taxon>
        <taxon>Erysipelotrichales</taxon>
        <taxon>Coprobacillaceae</taxon>
        <taxon>Longibaculum</taxon>
    </lineage>
</organism>
<dbReference type="GO" id="GO:0006298">
    <property type="term" value="P:mismatch repair"/>
    <property type="evidence" value="ECO:0007669"/>
    <property type="project" value="InterPro"/>
</dbReference>
<dbReference type="GO" id="GO:0043023">
    <property type="term" value="F:ribosomal large subunit binding"/>
    <property type="evidence" value="ECO:0007669"/>
    <property type="project" value="UniProtKB-UniRule"/>
</dbReference>
<dbReference type="GO" id="GO:0045910">
    <property type="term" value="P:negative regulation of DNA recombination"/>
    <property type="evidence" value="ECO:0007669"/>
    <property type="project" value="InterPro"/>
</dbReference>
<keyword evidence="6 7" id="KW-0238">DNA-binding</keyword>
<comment type="subunit">
    <text evidence="7">Homodimer. Binds to stalled ribosomes, contacting rRNA.</text>
</comment>
<feature type="domain" description="Smr" evidence="9">
    <location>
        <begin position="693"/>
        <end position="768"/>
    </location>
</feature>
<dbReference type="SMART" id="SM00534">
    <property type="entry name" value="MUTSac"/>
    <property type="match status" value="1"/>
</dbReference>
<dbReference type="SUPFAM" id="SSF48334">
    <property type="entry name" value="DNA repair protein MutS, domain III"/>
    <property type="match status" value="1"/>
</dbReference>
<dbReference type="InterPro" id="IPR000432">
    <property type="entry name" value="DNA_mismatch_repair_MutS_C"/>
</dbReference>
<comment type="function">
    <text evidence="7">Endonuclease that is involved in the suppression of homologous recombination and thus may have a key role in the control of bacterial genetic diversity.</text>
</comment>
<evidence type="ECO:0000256" key="8">
    <source>
        <dbReference type="SAM" id="Coils"/>
    </source>
</evidence>
<dbReference type="PIRSF" id="PIRSF005814">
    <property type="entry name" value="MutS_YshD"/>
    <property type="match status" value="1"/>
</dbReference>
<dbReference type="SMART" id="SM00463">
    <property type="entry name" value="SMR"/>
    <property type="match status" value="1"/>
</dbReference>
<evidence type="ECO:0000256" key="4">
    <source>
        <dbReference type="ARBA" id="ARBA00022840"/>
    </source>
</evidence>
<feature type="coiled-coil region" evidence="8">
    <location>
        <begin position="32"/>
        <end position="59"/>
    </location>
</feature>
<dbReference type="RefSeq" id="WP_066449585.1">
    <property type="nucleotide sequence ID" value="NZ_JANKBF010000006.1"/>
</dbReference>
<dbReference type="SUPFAM" id="SSF160443">
    <property type="entry name" value="SMR domain-like"/>
    <property type="match status" value="1"/>
</dbReference>
<dbReference type="PROSITE" id="PS50828">
    <property type="entry name" value="SMR"/>
    <property type="match status" value="1"/>
</dbReference>
<dbReference type="GeneID" id="98914717"/>
<name>A0A4R3Z9S0_9FIRM</name>
<dbReference type="Proteomes" id="UP000295515">
    <property type="component" value="Unassembled WGS sequence"/>
</dbReference>
<keyword evidence="4 7" id="KW-0067">ATP-binding</keyword>
<dbReference type="GO" id="GO:0030983">
    <property type="term" value="F:mismatched DNA binding"/>
    <property type="evidence" value="ECO:0007669"/>
    <property type="project" value="InterPro"/>
</dbReference>
<feature type="coiled-coil region" evidence="8">
    <location>
        <begin position="504"/>
        <end position="585"/>
    </location>
</feature>
<dbReference type="NCBIfam" id="TIGR01069">
    <property type="entry name" value="mutS2"/>
    <property type="match status" value="1"/>
</dbReference>
<evidence type="ECO:0000259" key="9">
    <source>
        <dbReference type="PROSITE" id="PS50828"/>
    </source>
</evidence>
<comment type="similarity">
    <text evidence="7">Belongs to the DNA mismatch repair MutS family. MutS2 subfamily.</text>
</comment>
<keyword evidence="5 7" id="KW-0694">RNA-binding</keyword>
<dbReference type="PROSITE" id="PS00486">
    <property type="entry name" value="DNA_MISMATCH_REPAIR_2"/>
    <property type="match status" value="1"/>
</dbReference>
<feature type="binding site" evidence="7">
    <location>
        <begin position="328"/>
        <end position="335"/>
    </location>
    <ligand>
        <name>ATP</name>
        <dbReference type="ChEBI" id="CHEBI:30616"/>
    </ligand>
</feature>
<keyword evidence="11" id="KW-1185">Reference proteome</keyword>
<accession>A0A4R3Z9S0</accession>
<evidence type="ECO:0000256" key="3">
    <source>
        <dbReference type="ARBA" id="ARBA00022801"/>
    </source>
</evidence>
<sequence>MKTIYETLEMNEIQRQVQTYCASSLGKKRVSEMALFDDIDDLNEALDKVEEAMKLINLQGRLPLGGLSDISLLLEKANRDGTLQGDELLKVAHHLECLQSVKNYFQSSELKTHYLQELADGLVDNPHLLQEIGRCILPDGTMSDQASSTLSHLRKQMRQIQSQIRHKMDSLVKESKDMLSIDQITTKNDRLVLPVKSGYKGQIQGLIHAQSATGQTTYIEPEVVVSMNNQLSLCQVAEREEIERILYALSQMVKGHYYHFHFNLEILEELDFVFAKGQYGYIHQCCRPQMSLQDQLILKEGRHPLIDEKKVVANTVILKDHRMLLISGSNTGGKTVTLKMTGLLSFMALCGMAIPCLEATIPLFDQIYVDLGDEQSIEQSLSTFSSHMMKIIDILKSATRHSLVILDEIGSGTDPQEGASLAEAILSRFIEMGPFVLASTHYGKLKTFAKEHPEILMASVSFDLEAMRPTYQLKLDSVGQSYAIEIAQLLGLDDALVNKAKILKAEAMSEHEKLMEALEKKQEQLDLKEAELKQLMLTNQKLEKQYQHQLHQLEMQKDQWLKKAKDEANQLLEEAKENIDIIVETLNASSLKQHEIIQAKHDLDEMKFIEKAAVQKQDHDLQVGDHVLVSKMNREGDIVEILKNHMIMVSLSGLNVKLHEDEVVFMHPKTKVKKVKKASVKKTTVAKTGTYEINIIGKRYEEAMALTDKFLDDALVLGYPHVRIVHGMGTGVLRKGVRKMLEKNKHVVSYRDGGPNEGGLGATLVYFE</sequence>
<evidence type="ECO:0000313" key="10">
    <source>
        <dbReference type="EMBL" id="TCW01205.1"/>
    </source>
</evidence>
<keyword evidence="7" id="KW-0540">Nuclease</keyword>
<dbReference type="GO" id="GO:0140664">
    <property type="term" value="F:ATP-dependent DNA damage sensor activity"/>
    <property type="evidence" value="ECO:0007669"/>
    <property type="project" value="InterPro"/>
</dbReference>
<dbReference type="HAMAP" id="MF_00092">
    <property type="entry name" value="MutS2"/>
    <property type="match status" value="1"/>
</dbReference>
<dbReference type="SMART" id="SM00533">
    <property type="entry name" value="MUTSd"/>
    <property type="match status" value="1"/>
</dbReference>